<feature type="repeat" description="TPR" evidence="3">
    <location>
        <begin position="168"/>
        <end position="201"/>
    </location>
</feature>
<keyword evidence="5" id="KW-1133">Transmembrane helix</keyword>
<sequence length="554" mass="62254">MSKMKNFFLLLLITFPIAHQSPAQRQGQERIDSLLVGLPKSRVDTNKVKLLIDLSHTYYSINPDEGLRYGKSALALAEKLAWKKGIANAYRTIAGNYGFGKSDYATALEYSLKGLQQFRDIDDKTGTARMLSDIGVIHWYLSQYPDALKYYFDALRINEEIGNKPDIAVTLCNIGIVYNSQKEYQKALNYITKANSIDEQMGNKGGIAANLGDIGELYRNLNNPEKALQYNFKSLQLYKELGDKNGIARDLGNIGVIYAEQKDYRKALEYHFQSLAISEELGVKIETAASLGNIGNIYLELARDTAKGKTATLQKAKAYTDSAIQISKEIGDLNTLSSCYNQLSEIQALLGDNNGALASYKNFSVLKDSMFNIEKNKKLTETAMQYAFDKKEAAARATQEKKDIMQRNIRNSIIAGSAVLLLLLVALINRYRYKQKANIKLEAAYENLKSTQEQLVQSEKMAAFGVMAKRMAHEIQNPLNFVNNFSDVSKDLVEEMVSSGDEEDKKQIAEDLMSNLERINHHGKRAADIINHLQERARLGTAQQFFEEEESNNL</sequence>
<dbReference type="EMBL" id="RJJR01000018">
    <property type="protein sequence ID" value="RNI33593.1"/>
    <property type="molecule type" value="Genomic_DNA"/>
</dbReference>
<gene>
    <name evidence="7" type="ORF">EFY79_18405</name>
</gene>
<dbReference type="Pfam" id="PF13424">
    <property type="entry name" value="TPR_12"/>
    <property type="match status" value="2"/>
</dbReference>
<evidence type="ECO:0000256" key="2">
    <source>
        <dbReference type="ARBA" id="ARBA00012438"/>
    </source>
</evidence>
<accession>A0A3M9N8Q0</accession>
<evidence type="ECO:0000313" key="8">
    <source>
        <dbReference type="Proteomes" id="UP000267223"/>
    </source>
</evidence>
<feature type="repeat" description="TPR" evidence="3">
    <location>
        <begin position="128"/>
        <end position="161"/>
    </location>
</feature>
<dbReference type="SUPFAM" id="SSF48452">
    <property type="entry name" value="TPR-like"/>
    <property type="match status" value="1"/>
</dbReference>
<dbReference type="PANTHER" id="PTHR10098">
    <property type="entry name" value="RAPSYN-RELATED"/>
    <property type="match status" value="1"/>
</dbReference>
<keyword evidence="8" id="KW-1185">Reference proteome</keyword>
<dbReference type="Gene3D" id="1.10.287.130">
    <property type="match status" value="1"/>
</dbReference>
<dbReference type="CDD" id="cd00082">
    <property type="entry name" value="HisKA"/>
    <property type="match status" value="1"/>
</dbReference>
<reference evidence="7 8" key="1">
    <citation type="submission" date="2018-11" db="EMBL/GenBank/DDBJ databases">
        <title>Draft genome sequence of Ferruginibacter sp. BO-59.</title>
        <authorList>
            <person name="Im W.T."/>
        </authorList>
    </citation>
    <scope>NUCLEOTIDE SEQUENCE [LARGE SCALE GENOMIC DNA]</scope>
    <source>
        <strain evidence="7 8">BO-59</strain>
    </source>
</reference>
<feature type="repeat" description="TPR" evidence="3">
    <location>
        <begin position="248"/>
        <end position="281"/>
    </location>
</feature>
<dbReference type="GO" id="GO:0000155">
    <property type="term" value="F:phosphorelay sensor kinase activity"/>
    <property type="evidence" value="ECO:0007669"/>
    <property type="project" value="InterPro"/>
</dbReference>
<evidence type="ECO:0000256" key="5">
    <source>
        <dbReference type="SAM" id="Phobius"/>
    </source>
</evidence>
<evidence type="ECO:0000256" key="1">
    <source>
        <dbReference type="ARBA" id="ARBA00000085"/>
    </source>
</evidence>
<keyword evidence="5" id="KW-0812">Transmembrane</keyword>
<dbReference type="PROSITE" id="PS50005">
    <property type="entry name" value="TPR"/>
    <property type="match status" value="3"/>
</dbReference>
<proteinExistence type="predicted"/>
<evidence type="ECO:0000256" key="6">
    <source>
        <dbReference type="SAM" id="SignalP"/>
    </source>
</evidence>
<dbReference type="InterPro" id="IPR036097">
    <property type="entry name" value="HisK_dim/P_sf"/>
</dbReference>
<dbReference type="InterPro" id="IPR003661">
    <property type="entry name" value="HisK_dim/P_dom"/>
</dbReference>
<keyword evidence="6" id="KW-0732">Signal</keyword>
<comment type="catalytic activity">
    <reaction evidence="1">
        <text>ATP + protein L-histidine = ADP + protein N-phospho-L-histidine.</text>
        <dbReference type="EC" id="2.7.13.3"/>
    </reaction>
</comment>
<dbReference type="AlphaFoldDB" id="A0A3M9N8Q0"/>
<dbReference type="InterPro" id="IPR019734">
    <property type="entry name" value="TPR_rpt"/>
</dbReference>
<dbReference type="InterPro" id="IPR011990">
    <property type="entry name" value="TPR-like_helical_dom_sf"/>
</dbReference>
<keyword evidence="4" id="KW-0175">Coiled coil</keyword>
<organism evidence="7 8">
    <name type="scientific">Hanamia caeni</name>
    <dbReference type="NCBI Taxonomy" id="2294116"/>
    <lineage>
        <taxon>Bacteria</taxon>
        <taxon>Pseudomonadati</taxon>
        <taxon>Bacteroidota</taxon>
        <taxon>Chitinophagia</taxon>
        <taxon>Chitinophagales</taxon>
        <taxon>Chitinophagaceae</taxon>
        <taxon>Hanamia</taxon>
    </lineage>
</organism>
<evidence type="ECO:0000256" key="3">
    <source>
        <dbReference type="PROSITE-ProRule" id="PRU00339"/>
    </source>
</evidence>
<protein>
    <recommendedName>
        <fullName evidence="2">histidine kinase</fullName>
        <ecNumber evidence="2">2.7.13.3</ecNumber>
    </recommendedName>
</protein>
<comment type="caution">
    <text evidence="7">The sequence shown here is derived from an EMBL/GenBank/DDBJ whole genome shotgun (WGS) entry which is preliminary data.</text>
</comment>
<feature type="chain" id="PRO_5017975189" description="histidine kinase" evidence="6">
    <location>
        <begin position="21"/>
        <end position="554"/>
    </location>
</feature>
<dbReference type="EC" id="2.7.13.3" evidence="2"/>
<evidence type="ECO:0000256" key="4">
    <source>
        <dbReference type="SAM" id="Coils"/>
    </source>
</evidence>
<dbReference type="SUPFAM" id="SSF47384">
    <property type="entry name" value="Homodimeric domain of signal transducing histidine kinase"/>
    <property type="match status" value="1"/>
</dbReference>
<dbReference type="Proteomes" id="UP000267223">
    <property type="component" value="Unassembled WGS sequence"/>
</dbReference>
<feature type="transmembrane region" description="Helical" evidence="5">
    <location>
        <begin position="413"/>
        <end position="431"/>
    </location>
</feature>
<name>A0A3M9N8Q0_9BACT</name>
<feature type="coiled-coil region" evidence="4">
    <location>
        <begin position="434"/>
        <end position="461"/>
    </location>
</feature>
<feature type="signal peptide" evidence="6">
    <location>
        <begin position="1"/>
        <end position="20"/>
    </location>
</feature>
<keyword evidence="3" id="KW-0802">TPR repeat</keyword>
<dbReference type="SMART" id="SM00028">
    <property type="entry name" value="TPR"/>
    <property type="match status" value="5"/>
</dbReference>
<evidence type="ECO:0000313" key="7">
    <source>
        <dbReference type="EMBL" id="RNI33593.1"/>
    </source>
</evidence>
<dbReference type="Gene3D" id="1.25.40.10">
    <property type="entry name" value="Tetratricopeptide repeat domain"/>
    <property type="match status" value="2"/>
</dbReference>
<keyword evidence="5" id="KW-0472">Membrane</keyword>